<sequence>MKKLLLLAPLAIALTAGSLSAHANQRSSIKNPATGVLCDKYVCADDKGISQTLTGKYLGKTAANNKLFTTKDVVLTEFTFSNGIFCDVKERLCREDRYYGADGKRSGKISSKYTQLLFGETPSVKTSEAGKS</sequence>
<organism evidence="2 3">
    <name type="scientific">Buttiauxella selenatireducens</name>
    <dbReference type="NCBI Taxonomy" id="3073902"/>
    <lineage>
        <taxon>Bacteria</taxon>
        <taxon>Pseudomonadati</taxon>
        <taxon>Pseudomonadota</taxon>
        <taxon>Gammaproteobacteria</taxon>
        <taxon>Enterobacterales</taxon>
        <taxon>Enterobacteriaceae</taxon>
        <taxon>Buttiauxella</taxon>
    </lineage>
</organism>
<feature type="signal peptide" evidence="1">
    <location>
        <begin position="1"/>
        <end position="23"/>
    </location>
</feature>
<dbReference type="EMBL" id="CP133838">
    <property type="protein sequence ID" value="WMY75556.1"/>
    <property type="molecule type" value="Genomic_DNA"/>
</dbReference>
<dbReference type="Proteomes" id="UP001246690">
    <property type="component" value="Chromosome"/>
</dbReference>
<evidence type="ECO:0000313" key="3">
    <source>
        <dbReference type="Proteomes" id="UP001246690"/>
    </source>
</evidence>
<gene>
    <name evidence="2" type="ORF">RHD99_06285</name>
</gene>
<keyword evidence="3" id="KW-1185">Reference proteome</keyword>
<feature type="chain" id="PRO_5047431283" evidence="1">
    <location>
        <begin position="24"/>
        <end position="132"/>
    </location>
</feature>
<keyword evidence="1" id="KW-0732">Signal</keyword>
<dbReference type="Pfam" id="PF05666">
    <property type="entry name" value="YcgJ"/>
    <property type="match status" value="1"/>
</dbReference>
<accession>A0ABY9SDI9</accession>
<dbReference type="InterPro" id="IPR008617">
    <property type="entry name" value="Uncharacterised_YcgJ"/>
</dbReference>
<evidence type="ECO:0000313" key="2">
    <source>
        <dbReference type="EMBL" id="WMY75556.1"/>
    </source>
</evidence>
<protein>
    <submittedName>
        <fullName evidence="2">YcgJ family protein</fullName>
    </submittedName>
</protein>
<reference evidence="2 3" key="1">
    <citation type="submission" date="2023-09" db="EMBL/GenBank/DDBJ databases">
        <title>Buttiauxella selenatireducens sp. nov., isolated from the rhizosphere of Cardamine hupingshanesis.</title>
        <authorList>
            <person name="Zhang S."/>
            <person name="Xu Z."/>
            <person name="Wang H."/>
            <person name="Guo Y."/>
        </authorList>
    </citation>
    <scope>NUCLEOTIDE SEQUENCE [LARGE SCALE GENOMIC DNA]</scope>
    <source>
        <strain evidence="2 3">R73</strain>
    </source>
</reference>
<name>A0ABY9SDI9_9ENTR</name>
<evidence type="ECO:0000256" key="1">
    <source>
        <dbReference type="SAM" id="SignalP"/>
    </source>
</evidence>
<proteinExistence type="predicted"/>
<dbReference type="RefSeq" id="WP_309877969.1">
    <property type="nucleotide sequence ID" value="NZ_CP133838.1"/>
</dbReference>